<feature type="region of interest" description="Disordered" evidence="1">
    <location>
        <begin position="12"/>
        <end position="31"/>
    </location>
</feature>
<comment type="caution">
    <text evidence="2">The sequence shown here is derived from an EMBL/GenBank/DDBJ whole genome shotgun (WGS) entry which is preliminary data.</text>
</comment>
<evidence type="ECO:0000313" key="3">
    <source>
        <dbReference type="Proteomes" id="UP000067448"/>
    </source>
</evidence>
<gene>
    <name evidence="2" type="ORF">SsS58_02250</name>
</gene>
<dbReference type="EMBL" id="BCMM01000008">
    <property type="protein sequence ID" value="GAQ61896.1"/>
    <property type="molecule type" value="Genomic_DNA"/>
</dbReference>
<reference evidence="3" key="1">
    <citation type="submission" date="2015-11" db="EMBL/GenBank/DDBJ databases">
        <authorList>
            <consortium name="Cross-ministerial Strategic Innovation Promotion Program (SIP) consortium"/>
            <person name="Tomihama T."/>
            <person name="Ikenaga M."/>
            <person name="Sakai M."/>
            <person name="Okubo T."/>
            <person name="Ikeda S."/>
        </authorList>
    </citation>
    <scope>NUCLEOTIDE SEQUENCE [LARGE SCALE GENOMIC DNA]</scope>
    <source>
        <strain evidence="3">S58</strain>
    </source>
</reference>
<evidence type="ECO:0000313" key="2">
    <source>
        <dbReference type="EMBL" id="GAQ61896.1"/>
    </source>
</evidence>
<proteinExistence type="predicted"/>
<dbReference type="RefSeq" id="WP_059079749.1">
    <property type="nucleotide sequence ID" value="NZ_BCMM01000008.1"/>
</dbReference>
<sequence length="86" mass="9062">MKYALVTGNVAWSQGTTQLHRGKSADDDHPLVLERPDLFSDAEPDAELSSAPTIERATAAPGEKRATRRKPTADKGDAGAKGGSSE</sequence>
<dbReference type="AlphaFoldDB" id="A0A124C3P0"/>
<dbReference type="Proteomes" id="UP000067448">
    <property type="component" value="Unassembled WGS sequence"/>
</dbReference>
<accession>A0A124C3P0</accession>
<protein>
    <submittedName>
        <fullName evidence="2">Uncharacterized protein</fullName>
    </submittedName>
</protein>
<organism evidence="2 3">
    <name type="scientific">Streptomyces scabiei</name>
    <dbReference type="NCBI Taxonomy" id="1930"/>
    <lineage>
        <taxon>Bacteria</taxon>
        <taxon>Bacillati</taxon>
        <taxon>Actinomycetota</taxon>
        <taxon>Actinomycetes</taxon>
        <taxon>Kitasatosporales</taxon>
        <taxon>Streptomycetaceae</taxon>
        <taxon>Streptomyces</taxon>
    </lineage>
</organism>
<reference evidence="3" key="3">
    <citation type="submission" date="2016-02" db="EMBL/GenBank/DDBJ databases">
        <title>Draft genome of pathogenic Streptomyces sp. in Japan.</title>
        <authorList>
            <person name="Tomihama T."/>
            <person name="Ikenaga M."/>
            <person name="Sakai M."/>
            <person name="Okubo T."/>
            <person name="Ikeda S."/>
        </authorList>
    </citation>
    <scope>NUCLEOTIDE SEQUENCE [LARGE SCALE GENOMIC DNA]</scope>
    <source>
        <strain evidence="3">S58</strain>
    </source>
</reference>
<feature type="region of interest" description="Disordered" evidence="1">
    <location>
        <begin position="36"/>
        <end position="86"/>
    </location>
</feature>
<dbReference type="OrthoDB" id="9984326at2"/>
<name>A0A124C3P0_STRSC</name>
<evidence type="ECO:0000256" key="1">
    <source>
        <dbReference type="SAM" id="MobiDB-lite"/>
    </source>
</evidence>
<reference evidence="2 3" key="2">
    <citation type="journal article" date="2016" name="Genome Announc.">
        <title>Draft Genome Sequences of Streptomyces scabiei S58, Streptomyces turgidiscabies T45, and Streptomyces acidiscabies a10, the Pathogens of Potato Common Scab, Isolated in Japan.</title>
        <authorList>
            <person name="Tomihama T."/>
            <person name="Nishi Y."/>
            <person name="Sakai M."/>
            <person name="Ikenaga M."/>
            <person name="Okubo T."/>
            <person name="Ikeda S."/>
        </authorList>
    </citation>
    <scope>NUCLEOTIDE SEQUENCE [LARGE SCALE GENOMIC DNA]</scope>
    <source>
        <strain evidence="2 3">S58</strain>
    </source>
</reference>